<dbReference type="AlphaFoldDB" id="A0A066W9R4"/>
<evidence type="ECO:0000313" key="7">
    <source>
        <dbReference type="Proteomes" id="UP000027361"/>
    </source>
</evidence>
<feature type="domain" description="Yippee" evidence="5">
    <location>
        <begin position="18"/>
        <end position="115"/>
    </location>
</feature>
<dbReference type="InterPro" id="IPR004910">
    <property type="entry name" value="Yippee/Mis18/Cereblon"/>
</dbReference>
<dbReference type="GO" id="GO:0046872">
    <property type="term" value="F:metal ion binding"/>
    <property type="evidence" value="ECO:0007669"/>
    <property type="project" value="UniProtKB-KW"/>
</dbReference>
<reference evidence="6 7" key="1">
    <citation type="submission" date="2014-05" db="EMBL/GenBank/DDBJ databases">
        <title>Draft genome sequence of a rare smut relative, Tilletiaria anomala UBC 951.</title>
        <authorList>
            <consortium name="DOE Joint Genome Institute"/>
            <person name="Toome M."/>
            <person name="Kuo A."/>
            <person name="Henrissat B."/>
            <person name="Lipzen A."/>
            <person name="Tritt A."/>
            <person name="Yoshinaga Y."/>
            <person name="Zane M."/>
            <person name="Barry K."/>
            <person name="Grigoriev I.V."/>
            <person name="Spatafora J.W."/>
            <person name="Aimea M.C."/>
        </authorList>
    </citation>
    <scope>NUCLEOTIDE SEQUENCE [LARGE SCALE GENOMIC DNA]</scope>
    <source>
        <strain evidence="6 7">UBC 951</strain>
    </source>
</reference>
<dbReference type="GeneID" id="25262401"/>
<dbReference type="OrthoDB" id="6407410at2759"/>
<comment type="similarity">
    <text evidence="1 4">Belongs to the yippee family.</text>
</comment>
<evidence type="ECO:0000256" key="3">
    <source>
        <dbReference type="ARBA" id="ARBA00022833"/>
    </source>
</evidence>
<proteinExistence type="inferred from homology"/>
<dbReference type="InterPro" id="IPR039058">
    <property type="entry name" value="Yippee_fam"/>
</dbReference>
<dbReference type="PROSITE" id="PS51792">
    <property type="entry name" value="YIPPEE"/>
    <property type="match status" value="1"/>
</dbReference>
<evidence type="ECO:0000256" key="4">
    <source>
        <dbReference type="RuleBase" id="RU110713"/>
    </source>
</evidence>
<dbReference type="RefSeq" id="XP_013243857.1">
    <property type="nucleotide sequence ID" value="XM_013388403.1"/>
</dbReference>
<dbReference type="Pfam" id="PF03226">
    <property type="entry name" value="Yippee-Mis18"/>
    <property type="match status" value="1"/>
</dbReference>
<dbReference type="HOGENOM" id="CLU_043857_5_2_1"/>
<gene>
    <name evidence="6" type="ORF">K437DRAFT_223060</name>
</gene>
<evidence type="ECO:0000313" key="6">
    <source>
        <dbReference type="EMBL" id="KDN47520.1"/>
    </source>
</evidence>
<dbReference type="STRING" id="1037660.A0A066W9R4"/>
<dbReference type="InterPro" id="IPR034751">
    <property type="entry name" value="Yippee"/>
</dbReference>
<protein>
    <recommendedName>
        <fullName evidence="4">Protein yippee-like</fullName>
    </recommendedName>
</protein>
<keyword evidence="7" id="KW-1185">Reference proteome</keyword>
<name>A0A066W9R4_TILAU</name>
<dbReference type="Proteomes" id="UP000027361">
    <property type="component" value="Unassembled WGS sequence"/>
</dbReference>
<comment type="caution">
    <text evidence="6">The sequence shown here is derived from an EMBL/GenBank/DDBJ whole genome shotgun (WGS) entry which is preliminary data.</text>
</comment>
<dbReference type="InParanoid" id="A0A066W9R4"/>
<evidence type="ECO:0000259" key="5">
    <source>
        <dbReference type="PROSITE" id="PS51792"/>
    </source>
</evidence>
<organism evidence="6 7">
    <name type="scientific">Tilletiaria anomala (strain ATCC 24038 / CBS 436.72 / UBC 951)</name>
    <dbReference type="NCBI Taxonomy" id="1037660"/>
    <lineage>
        <taxon>Eukaryota</taxon>
        <taxon>Fungi</taxon>
        <taxon>Dikarya</taxon>
        <taxon>Basidiomycota</taxon>
        <taxon>Ustilaginomycotina</taxon>
        <taxon>Exobasidiomycetes</taxon>
        <taxon>Georgefischeriales</taxon>
        <taxon>Tilletiariaceae</taxon>
        <taxon>Tilletiaria</taxon>
    </lineage>
</organism>
<accession>A0A066W9R4</accession>
<dbReference type="PANTHER" id="PTHR13848">
    <property type="entry name" value="PROTEIN YIPPEE-LIKE CG15309-RELATED"/>
    <property type="match status" value="1"/>
</dbReference>
<keyword evidence="3" id="KW-0862">Zinc</keyword>
<sequence length="118" mass="13252">MVLSQRVSLFDTLPRSEASYSCSSCGTYLALADELISKSFSGREGKAYLFHSVLNCQQGKNEERQLLTGLHVVADLKCKGCAHGVGWTYVRAYEPAQKYKENKFILEKCSLHKNNGWL</sequence>
<evidence type="ECO:0000256" key="2">
    <source>
        <dbReference type="ARBA" id="ARBA00022723"/>
    </source>
</evidence>
<dbReference type="EMBL" id="JMSN01000029">
    <property type="protein sequence ID" value="KDN47520.1"/>
    <property type="molecule type" value="Genomic_DNA"/>
</dbReference>
<dbReference type="FunCoup" id="A0A066W9R4">
    <property type="interactions" value="288"/>
</dbReference>
<evidence type="ECO:0000256" key="1">
    <source>
        <dbReference type="ARBA" id="ARBA00005613"/>
    </source>
</evidence>
<keyword evidence="2" id="KW-0479">Metal-binding</keyword>
<dbReference type="OMA" id="YNCAACE"/>